<feature type="region of interest" description="Disordered" evidence="2">
    <location>
        <begin position="1"/>
        <end position="21"/>
    </location>
</feature>
<evidence type="ECO:0000313" key="5">
    <source>
        <dbReference type="Proteomes" id="UP000261360"/>
    </source>
</evidence>
<protein>
    <recommendedName>
        <fullName evidence="3">C-type lectin domain-containing protein</fullName>
    </recommendedName>
</protein>
<keyword evidence="1" id="KW-1015">Disulfide bond</keyword>
<evidence type="ECO:0000313" key="4">
    <source>
        <dbReference type="Ensembl" id="ENSSLDP00000010233.1"/>
    </source>
</evidence>
<dbReference type="Ensembl" id="ENSSLDT00000010604.1">
    <property type="protein sequence ID" value="ENSSLDP00000010233.1"/>
    <property type="gene ID" value="ENSSLDG00000008155.1"/>
</dbReference>
<organism evidence="4 5">
    <name type="scientific">Seriola lalandi dorsalis</name>
    <dbReference type="NCBI Taxonomy" id="1841481"/>
    <lineage>
        <taxon>Eukaryota</taxon>
        <taxon>Metazoa</taxon>
        <taxon>Chordata</taxon>
        <taxon>Craniata</taxon>
        <taxon>Vertebrata</taxon>
        <taxon>Euteleostomi</taxon>
        <taxon>Actinopterygii</taxon>
        <taxon>Neopterygii</taxon>
        <taxon>Teleostei</taxon>
        <taxon>Neoteleostei</taxon>
        <taxon>Acanthomorphata</taxon>
        <taxon>Carangaria</taxon>
        <taxon>Carangiformes</taxon>
        <taxon>Carangidae</taxon>
        <taxon>Seriola</taxon>
    </lineage>
</organism>
<dbReference type="InterPro" id="IPR016187">
    <property type="entry name" value="CTDL_fold"/>
</dbReference>
<dbReference type="Pfam" id="PF00059">
    <property type="entry name" value="Lectin_C"/>
    <property type="match status" value="1"/>
</dbReference>
<dbReference type="PROSITE" id="PS50041">
    <property type="entry name" value="C_TYPE_LECTIN_2"/>
    <property type="match status" value="1"/>
</dbReference>
<dbReference type="GeneTree" id="ENSGT01100000263473"/>
<dbReference type="PANTHER" id="PTHR45784:SF3">
    <property type="entry name" value="C-TYPE LECTIN DOMAIN FAMILY 4 MEMBER K-LIKE-RELATED"/>
    <property type="match status" value="1"/>
</dbReference>
<feature type="compositionally biased region" description="Basic and acidic residues" evidence="2">
    <location>
        <begin position="7"/>
        <end position="21"/>
    </location>
</feature>
<evidence type="ECO:0000259" key="3">
    <source>
        <dbReference type="PROSITE" id="PS50041"/>
    </source>
</evidence>
<dbReference type="Gene3D" id="3.10.100.10">
    <property type="entry name" value="Mannose-Binding Protein A, subunit A"/>
    <property type="match status" value="1"/>
</dbReference>
<dbReference type="InterPro" id="IPR018378">
    <property type="entry name" value="C-type_lectin_CS"/>
</dbReference>
<accession>A0A3B4XCX1</accession>
<dbReference type="PANTHER" id="PTHR45784">
    <property type="entry name" value="C-TYPE LECTIN DOMAIN FAMILY 20 MEMBER A-RELATED"/>
    <property type="match status" value="1"/>
</dbReference>
<dbReference type="AlphaFoldDB" id="A0A3B4XCX1"/>
<dbReference type="SUPFAM" id="SSF56436">
    <property type="entry name" value="C-type lectin-like"/>
    <property type="match status" value="1"/>
</dbReference>
<evidence type="ECO:0000256" key="2">
    <source>
        <dbReference type="SAM" id="MobiDB-lite"/>
    </source>
</evidence>
<dbReference type="Proteomes" id="UP000261360">
    <property type="component" value="Unplaced"/>
</dbReference>
<proteinExistence type="predicted"/>
<evidence type="ECO:0000256" key="1">
    <source>
        <dbReference type="ARBA" id="ARBA00023157"/>
    </source>
</evidence>
<name>A0A3B4XCX1_SERLL</name>
<reference evidence="4" key="2">
    <citation type="submission" date="2025-09" db="UniProtKB">
        <authorList>
            <consortium name="Ensembl"/>
        </authorList>
    </citation>
    <scope>IDENTIFICATION</scope>
</reference>
<dbReference type="PROSITE" id="PS00615">
    <property type="entry name" value="C_TYPE_LECTIN_1"/>
    <property type="match status" value="1"/>
</dbReference>
<keyword evidence="5" id="KW-1185">Reference proteome</keyword>
<reference evidence="4" key="1">
    <citation type="submission" date="2025-08" db="UniProtKB">
        <authorList>
            <consortium name="Ensembl"/>
        </authorList>
    </citation>
    <scope>IDENTIFICATION</scope>
</reference>
<dbReference type="InterPro" id="IPR001304">
    <property type="entry name" value="C-type_lectin-like"/>
</dbReference>
<dbReference type="InterPro" id="IPR016186">
    <property type="entry name" value="C-type_lectin-like/link_sf"/>
</dbReference>
<dbReference type="SMART" id="SM00034">
    <property type="entry name" value="CLECT"/>
    <property type="match status" value="1"/>
</dbReference>
<sequence>AEPQRPGQREEPAGLDRPEAHSEHANLTQIVEYFCPTSFISKLLPEASQQYHLITGSLTWHEARSFCRVKYTDLAAVNNMDDKNRLVNMLGGRVAHTWIGLHKGAADRWMWSDGSGRAHFTKWKEGEPNNVAGDEWCGEMSETEAWNDMSCGDKKYFVCYERELMTHSKVIQKDVSSSLLSSSCRCASSAPHLAFHSSSLARTSTWAFVRACLFLMLLLSSSSF</sequence>
<dbReference type="CDD" id="cd00037">
    <property type="entry name" value="CLECT"/>
    <property type="match status" value="1"/>
</dbReference>
<feature type="domain" description="C-type lectin" evidence="3">
    <location>
        <begin position="46"/>
        <end position="160"/>
    </location>
</feature>